<dbReference type="AlphaFoldDB" id="A0A4R4Z6K7"/>
<organism evidence="1 2">
    <name type="scientific">Saccharopolyspora elongata</name>
    <dbReference type="NCBI Taxonomy" id="2530387"/>
    <lineage>
        <taxon>Bacteria</taxon>
        <taxon>Bacillati</taxon>
        <taxon>Actinomycetota</taxon>
        <taxon>Actinomycetes</taxon>
        <taxon>Pseudonocardiales</taxon>
        <taxon>Pseudonocardiaceae</taxon>
        <taxon>Saccharopolyspora</taxon>
    </lineage>
</organism>
<evidence type="ECO:0000313" key="1">
    <source>
        <dbReference type="EMBL" id="TDD52734.1"/>
    </source>
</evidence>
<accession>A0A4R4Z6K7</accession>
<sequence>MMLLPGFVPTVLYIKAGSTAAAVGDDVVFARLNEWMAGRPDAAGQDPAGALPALGRNHFVVISALN</sequence>
<dbReference type="Proteomes" id="UP000294947">
    <property type="component" value="Unassembled WGS sequence"/>
</dbReference>
<comment type="caution">
    <text evidence="1">The sequence shown here is derived from an EMBL/GenBank/DDBJ whole genome shotgun (WGS) entry which is preliminary data.</text>
</comment>
<gene>
    <name evidence="1" type="ORF">E1288_11015</name>
</gene>
<name>A0A4R4Z6K7_9PSEU</name>
<keyword evidence="2" id="KW-1185">Reference proteome</keyword>
<dbReference type="RefSeq" id="WP_132483954.1">
    <property type="nucleotide sequence ID" value="NZ_SMKW01000011.1"/>
</dbReference>
<proteinExistence type="predicted"/>
<reference evidence="1 2" key="1">
    <citation type="submission" date="2019-03" db="EMBL/GenBank/DDBJ databases">
        <title>Draft genome sequences of novel Actinobacteria.</title>
        <authorList>
            <person name="Sahin N."/>
            <person name="Ay H."/>
            <person name="Saygin H."/>
        </authorList>
    </citation>
    <scope>NUCLEOTIDE SEQUENCE [LARGE SCALE GENOMIC DNA]</scope>
    <source>
        <strain evidence="1 2">7K502</strain>
    </source>
</reference>
<dbReference type="EMBL" id="SMKW01000011">
    <property type="protein sequence ID" value="TDD52734.1"/>
    <property type="molecule type" value="Genomic_DNA"/>
</dbReference>
<evidence type="ECO:0000313" key="2">
    <source>
        <dbReference type="Proteomes" id="UP000294947"/>
    </source>
</evidence>
<protein>
    <submittedName>
        <fullName evidence="1">Uncharacterized protein</fullName>
    </submittedName>
</protein>